<gene>
    <name evidence="2" type="ORF">LMG32289_03827</name>
</gene>
<evidence type="ECO:0000256" key="1">
    <source>
        <dbReference type="SAM" id="MobiDB-lite"/>
    </source>
</evidence>
<dbReference type="RefSeq" id="WP_223991093.1">
    <property type="nucleotide sequence ID" value="NZ_CAJZAG010000007.1"/>
</dbReference>
<name>A0ABN7YZS0_9BURK</name>
<evidence type="ECO:0000313" key="2">
    <source>
        <dbReference type="EMBL" id="CAG9177505.1"/>
    </source>
</evidence>
<dbReference type="EMBL" id="CAJZAG010000007">
    <property type="protein sequence ID" value="CAG9177505.1"/>
    <property type="molecule type" value="Genomic_DNA"/>
</dbReference>
<reference evidence="2 3" key="1">
    <citation type="submission" date="2021-08" db="EMBL/GenBank/DDBJ databases">
        <authorList>
            <person name="Peeters C."/>
        </authorList>
    </citation>
    <scope>NUCLEOTIDE SEQUENCE [LARGE SCALE GENOMIC DNA]</scope>
    <source>
        <strain evidence="2 3">LMG 32289</strain>
    </source>
</reference>
<protein>
    <submittedName>
        <fullName evidence="2">Uncharacterized protein</fullName>
    </submittedName>
</protein>
<comment type="caution">
    <text evidence="2">The sequence shown here is derived from an EMBL/GenBank/DDBJ whole genome shotgun (WGS) entry which is preliminary data.</text>
</comment>
<dbReference type="Proteomes" id="UP000706525">
    <property type="component" value="Unassembled WGS sequence"/>
</dbReference>
<evidence type="ECO:0000313" key="3">
    <source>
        <dbReference type="Proteomes" id="UP000706525"/>
    </source>
</evidence>
<accession>A0ABN7YZS0</accession>
<feature type="region of interest" description="Disordered" evidence="1">
    <location>
        <begin position="31"/>
        <end position="50"/>
    </location>
</feature>
<keyword evidence="3" id="KW-1185">Reference proteome</keyword>
<organism evidence="2 3">
    <name type="scientific">Cupriavidus pampae</name>
    <dbReference type="NCBI Taxonomy" id="659251"/>
    <lineage>
        <taxon>Bacteria</taxon>
        <taxon>Pseudomonadati</taxon>
        <taxon>Pseudomonadota</taxon>
        <taxon>Betaproteobacteria</taxon>
        <taxon>Burkholderiales</taxon>
        <taxon>Burkholderiaceae</taxon>
        <taxon>Cupriavidus</taxon>
    </lineage>
</organism>
<sequence length="293" mass="32255">MATGDSVLAAAPACSAHVHTASQYFLDTPCQPAAQPSDEPDASTGPLACEGASTTTELAPAWYYLPLEGYRTREVTPEQWIVAPPAPSTWIRDGDGLHRSDVRARRQFRYAIRFRFDSGGAAPSRPASEIVSPILEAWMAQLREAREDAGAMHWLSWSIRTRHLGCTPEAMLDRWLHRAREMREEAGDGSRQLFAAVAYVDTVPVSIVHYVIQSDPDGRNHILIVDSMQAPSTLLDPFGKDTVHNGIIASIHHMSAVAAEKTDFRSIRVGMSLRVKAEAMREAGFTPEAHDEL</sequence>
<proteinExistence type="predicted"/>